<dbReference type="InterPro" id="IPR012340">
    <property type="entry name" value="NA-bd_OB-fold"/>
</dbReference>
<gene>
    <name evidence="3" type="ORF">HaLaN_05782</name>
</gene>
<evidence type="ECO:0000256" key="1">
    <source>
        <dbReference type="SAM" id="MobiDB-lite"/>
    </source>
</evidence>
<feature type="domain" description="S1 motif" evidence="2">
    <location>
        <begin position="42"/>
        <end position="110"/>
    </location>
</feature>
<dbReference type="AlphaFoldDB" id="A0A699YU21"/>
<organism evidence="3 4">
    <name type="scientific">Haematococcus lacustris</name>
    <name type="common">Green alga</name>
    <name type="synonym">Haematococcus pluvialis</name>
    <dbReference type="NCBI Taxonomy" id="44745"/>
    <lineage>
        <taxon>Eukaryota</taxon>
        <taxon>Viridiplantae</taxon>
        <taxon>Chlorophyta</taxon>
        <taxon>core chlorophytes</taxon>
        <taxon>Chlorophyceae</taxon>
        <taxon>CS clade</taxon>
        <taxon>Chlamydomonadales</taxon>
        <taxon>Haematococcaceae</taxon>
        <taxon>Haematococcus</taxon>
    </lineage>
</organism>
<accession>A0A699YU21</accession>
<proteinExistence type="predicted"/>
<dbReference type="Proteomes" id="UP000485058">
    <property type="component" value="Unassembled WGS sequence"/>
</dbReference>
<dbReference type="InterPro" id="IPR003029">
    <property type="entry name" value="S1_domain"/>
</dbReference>
<protein>
    <recommendedName>
        <fullName evidence="2">S1 motif domain-containing protein</fullName>
    </recommendedName>
</protein>
<evidence type="ECO:0000313" key="3">
    <source>
        <dbReference type="EMBL" id="GFH10466.1"/>
    </source>
</evidence>
<dbReference type="PROSITE" id="PS50126">
    <property type="entry name" value="S1"/>
    <property type="match status" value="1"/>
</dbReference>
<dbReference type="Gene3D" id="2.40.50.140">
    <property type="entry name" value="Nucleic acid-binding proteins"/>
    <property type="match status" value="1"/>
</dbReference>
<feature type="compositionally biased region" description="Polar residues" evidence="1">
    <location>
        <begin position="230"/>
        <end position="255"/>
    </location>
</feature>
<dbReference type="SUPFAM" id="SSF50249">
    <property type="entry name" value="Nucleic acid-binding proteins"/>
    <property type="match status" value="2"/>
</dbReference>
<reference evidence="3 4" key="1">
    <citation type="submission" date="2020-02" db="EMBL/GenBank/DDBJ databases">
        <title>Draft genome sequence of Haematococcus lacustris strain NIES-144.</title>
        <authorList>
            <person name="Morimoto D."/>
            <person name="Nakagawa S."/>
            <person name="Yoshida T."/>
            <person name="Sawayama S."/>
        </authorList>
    </citation>
    <scope>NUCLEOTIDE SEQUENCE [LARGE SCALE GENOMIC DNA]</scope>
    <source>
        <strain evidence="3 4">NIES-144</strain>
    </source>
</reference>
<evidence type="ECO:0000313" key="4">
    <source>
        <dbReference type="Proteomes" id="UP000485058"/>
    </source>
</evidence>
<dbReference type="SMART" id="SM00316">
    <property type="entry name" value="S1"/>
    <property type="match status" value="2"/>
</dbReference>
<keyword evidence="4" id="KW-1185">Reference proteome</keyword>
<name>A0A699YU21_HAELA</name>
<evidence type="ECO:0000259" key="2">
    <source>
        <dbReference type="PROSITE" id="PS50126"/>
    </source>
</evidence>
<sequence>MQQAQWPRRGITAASSPSPRRITCHAAAEVSKQPEHIHVQVNELYSGKITKVKPQVALVTLDNQAPAELYFDHVSSAPVEDLTKLFQVDEEIKAAVISSRRGRPAKLSIREIEIVPGQMLTDKQAVFQAAPQAIKLYQERKEQTMEARRQALALIKIGDVVPATVKAKRKEGWLVGVGGVNCMLHHGEYVKPLVIGQTMQVRVRKVLPLSAMAYVSARFEPGSEGGTPDAQPSTLPDQGQEQTLATPQAEGATTA</sequence>
<comment type="caution">
    <text evidence="3">The sequence shown here is derived from an EMBL/GenBank/DDBJ whole genome shotgun (WGS) entry which is preliminary data.</text>
</comment>
<feature type="region of interest" description="Disordered" evidence="1">
    <location>
        <begin position="220"/>
        <end position="255"/>
    </location>
</feature>
<dbReference type="EMBL" id="BLLF01000317">
    <property type="protein sequence ID" value="GFH10466.1"/>
    <property type="molecule type" value="Genomic_DNA"/>
</dbReference>
<feature type="region of interest" description="Disordered" evidence="1">
    <location>
        <begin position="1"/>
        <end position="20"/>
    </location>
</feature>
<dbReference type="GO" id="GO:0003676">
    <property type="term" value="F:nucleic acid binding"/>
    <property type="evidence" value="ECO:0007669"/>
    <property type="project" value="InterPro"/>
</dbReference>